<dbReference type="Proteomes" id="UP001321453">
    <property type="component" value="Unassembled WGS sequence"/>
</dbReference>
<keyword evidence="2" id="KW-0472">Membrane</keyword>
<feature type="region of interest" description="Disordered" evidence="1">
    <location>
        <begin position="2182"/>
        <end position="2208"/>
    </location>
</feature>
<feature type="domain" description="DUF5979" evidence="4">
    <location>
        <begin position="1885"/>
        <end position="2007"/>
    </location>
</feature>
<dbReference type="InterPro" id="IPR006311">
    <property type="entry name" value="TAT_signal"/>
</dbReference>
<evidence type="ECO:0000313" key="5">
    <source>
        <dbReference type="EMBL" id="MDM7832106.1"/>
    </source>
</evidence>
<name>A0ABT7S918_9CELL</name>
<feature type="domain" description="DUF5979" evidence="4">
    <location>
        <begin position="2120"/>
        <end position="2235"/>
    </location>
</feature>
<evidence type="ECO:0000259" key="4">
    <source>
        <dbReference type="Pfam" id="PF19407"/>
    </source>
</evidence>
<feature type="compositionally biased region" description="Polar residues" evidence="1">
    <location>
        <begin position="347"/>
        <end position="356"/>
    </location>
</feature>
<feature type="region of interest" description="Disordered" evidence="1">
    <location>
        <begin position="1299"/>
        <end position="1321"/>
    </location>
</feature>
<dbReference type="Pfam" id="PF01345">
    <property type="entry name" value="DUF11"/>
    <property type="match status" value="1"/>
</dbReference>
<comment type="caution">
    <text evidence="5">The sequence shown here is derived from an EMBL/GenBank/DDBJ whole genome shotgun (WGS) entry which is preliminary data.</text>
</comment>
<sequence length="2537" mass="259531">MRSSDGDSQRARPPRTQRRPRLTDLAAAGAAAALIAVPLVVVPALPAAAADWGIQKVEISQGPYQPGDQVQWVVTVSCSDPNANPCTNTVLTDPLPDGVDLVSASIQSGPAGGVIDADTDSNTVTYTNPSVPNGGQAQILVTAEVDPDLPFSQSGQSITNTATVVADNAASQDASDAIAPIVPLVLDSDTTKSIEPTGGIASPGTAATVTLGSTNTSNDPVDTLVIQDPVDPSAAPNPFTLLGYTGTGEITYPPNADTVTEEYWDGDSWEPLTDATPSEDVLGVRYTFSGDIQPGATASVPVAVEQTDAVTALTDPTTVANDATSHVTHGGDESTPTDADDTYVITPPNNSVTASKSFDPATVSAGDPTTVTIGATNNGDPTTSMTITEPSPGTDSPFEGADPLTFTGFGPDGDGTGVQWPANADTARVTFACADATTPSVSTATPNTLPNPPPGCDVTGFAVTFTGPIVSGAEASVPFTADTDPDQAADDVTHPNEVTATVPNADDTASADLVTLTDRLATETGKNISPSTIPALPGQTVIVQLPTQLLPFGPDGSTTGANDVVIQDPTDPADPGEFWSDFDATAVRSTDVPAGSTLTVSYWDGTQWVTDPSCGTFAGPTTVNCDLPADAHGVQFSYHSDAGFPPGTSFQPNVVAAYDGPEERDAPISNCGASSASSATVDPTAPAEGCDTVDPFPVPTDPGDLDFFDKTFLAPPGQSDEPYSLRARTQDQITAQLTWSTNGFNGVDPMVLSDVAAPAGTVIADSFYDAFDLRRVEAVDAATDPLMRYDAITGVELFIGGTWVDAVGDPCSVAVPCVGSFPGYTLSADESAAATSVRLTYTESPSRAEFPSDPTVPAAGDGVARSTQADGRHLDLTFQLRDEKRSDGSPVLGATNGTIYNEGAANPGLVDDTASATATFQGATRTDVDDDDVLIIDTPINVGITKEWTGGPISVPPEGTPDTAYPSTHALLTATNNSVARVDTLRIAEPSSAGADVEPETTAGTQPFDAFTLTNIVVTAPEGTAPVGDDAFPDGGTTVRLTTQAGVSTDYTEVEAEALAPAALADVVGVEVRFDGRIVSQAEGVLDLTLKLREFDRYQPTTRVEVAGYSPVANSAGAEVTDPGGTSADNPRAWDTADMELRDARIGMEETKSFSPASIVEPGSDAEPNPTSTLTIAGRPTGPSRAVEMTLTDVDGSFWNQYDLVGFDASTLTAPIDQVQVDAYTGGSYDPASDTFTGGQWTNGTPGATFALPGNVSAEDVTGLRFTFTRADGAIWENPADPTQAVHLDVRVRDTLRSDPATAVPSDLATNAPAPGEDAPGLATNDVMATVTGADLVIDPDDPTGDLVQVSGDADARGVITYEHAENGVRIVKDFDGTVSRGTEAPDAVFPMNIAITNTGNRPIYDPVVTDDPMPRDADGPELRLADGVDEHYAYALTGAAPAPANGPAMPTDPADVTVDASGNLFALTFTFPEGTVLEVGQTYTITVQVQFRTGLTANTTVNNTAGVTGDRPWDTCEVRLNPETGECEAEADVTPIPAAVLAQSKAVKATDGDQLDVLVDPDAANQDVTCTPDADGYYLYPCTPVIPPGHDETWQVRVENVGNLPMSKLVIYDRLPAPGDTGSFASGERGSLWRPVPDRAHPPALVNAPADATAAFYYSTVQDYCMDDLQDPLREPTCPTDDPATGWVQLVGGESQAVYESMTALKVVVTFPDDAPFRPAQTVAIEGTTMTPATVPDAGDRAVAWNSAAVSGVAVTDRGSVNLLPTEGTKVGVATASGPLQVSKRVIGDGAKYAPAEFHLQVTCTSAVGTFLETALPPIAITVTPGTPVTVPDIPYGAECTVAESTPLNGQTQLIVPTVTIDSEDPENPTTILAVNRYDLASLVISKEVVSEAVDQNGDPDDFGPFEVQVRCTFLGNPVYADGYGPAEPMDLTIEGGGEIALTGLPVGADCEVTETATGNATDIDVTVQEGSRPPVVTPGNRATVNLVGDLAGGPRNTAQITNTFDVGEMDLTKVVAGDGVQLYGAGPFALHVTCTFDDDGAGPNRPRVVYDSPVVLGGAGPLSAQISRLPVGAVCRVSEPRAGGATSTSIQPSRVTIGSAGDDPVEVTATNTFDVGRITVDKVVDGDGADEFGAGPFEVSLACTFDDERVGIPGGATHTLVPGDPVTYDDLPVGADCTLTETGTGGASSTSMSVTTGRGDPVVTDGSSVDVVVPPHVLGREGTVAIVATNTFDDGAITVDKVVDGDGAELYGGGPFEVSLACTFEGADVDIPGGASREITPGSPVTYEGLPVGAECTVTEPATGGATSTVIAAGDAGGTTVVVPEGDPAAVTVTNTFDVGEVRVFKTLTGDDAAAHAGDVFTVSLACTQVVDGDTVDVDIPGGPAREVSEADGWEAVYLDLPQGADCVVTETDAGSADSVEIVVDGESTVSDPGEGTATSASFALPVGDDVCAPVDVINTWSDGSGSATGGTGSSSGAAVDPSAPVSCADGGGGVLPSPGDLSNTGADVARGIAATASLVLAGAVLVTLRRRRTV</sequence>
<feature type="region of interest" description="Disordered" evidence="1">
    <location>
        <begin position="845"/>
        <end position="866"/>
    </location>
</feature>
<proteinExistence type="predicted"/>
<evidence type="ECO:0000259" key="3">
    <source>
        <dbReference type="Pfam" id="PF01345"/>
    </source>
</evidence>
<feature type="region of interest" description="Disordered" evidence="1">
    <location>
        <begin position="318"/>
        <end position="384"/>
    </location>
</feature>
<feature type="domain" description="DUF5979" evidence="4">
    <location>
        <begin position="2012"/>
        <end position="2116"/>
    </location>
</feature>
<feature type="region of interest" description="Disordered" evidence="1">
    <location>
        <begin position="2466"/>
        <end position="2487"/>
    </location>
</feature>
<keyword evidence="2" id="KW-0812">Transmembrane</keyword>
<feature type="domain" description="DUF5979" evidence="4">
    <location>
        <begin position="2344"/>
        <end position="2462"/>
    </location>
</feature>
<dbReference type="Pfam" id="PF19407">
    <property type="entry name" value="DUF5979"/>
    <property type="match status" value="6"/>
</dbReference>
<keyword evidence="6" id="KW-1185">Reference proteome</keyword>
<feature type="transmembrane region" description="Helical" evidence="2">
    <location>
        <begin position="2511"/>
        <end position="2531"/>
    </location>
</feature>
<dbReference type="InterPro" id="IPR001434">
    <property type="entry name" value="OmcB-like_DUF11"/>
</dbReference>
<organism evidence="5 6">
    <name type="scientific">Cellulomonas edaphi</name>
    <dbReference type="NCBI Taxonomy" id="3053468"/>
    <lineage>
        <taxon>Bacteria</taxon>
        <taxon>Bacillati</taxon>
        <taxon>Actinomycetota</taxon>
        <taxon>Actinomycetes</taxon>
        <taxon>Micrococcales</taxon>
        <taxon>Cellulomonadaceae</taxon>
        <taxon>Cellulomonas</taxon>
    </lineage>
</organism>
<feature type="compositionally biased region" description="Polar residues" evidence="1">
    <location>
        <begin position="367"/>
        <end position="384"/>
    </location>
</feature>
<feature type="compositionally biased region" description="Polar residues" evidence="1">
    <location>
        <begin position="318"/>
        <end position="327"/>
    </location>
</feature>
<feature type="domain" description="DUF5979" evidence="4">
    <location>
        <begin position="2239"/>
        <end position="2340"/>
    </location>
</feature>
<feature type="domain" description="DUF11" evidence="3">
    <location>
        <begin position="59"/>
        <end position="172"/>
    </location>
</feature>
<feature type="region of interest" description="Disordered" evidence="1">
    <location>
        <begin position="1152"/>
        <end position="1183"/>
    </location>
</feature>
<dbReference type="InterPro" id="IPR046022">
    <property type="entry name" value="DUF5979"/>
</dbReference>
<evidence type="ECO:0000256" key="1">
    <source>
        <dbReference type="SAM" id="MobiDB-lite"/>
    </source>
</evidence>
<evidence type="ECO:0000313" key="6">
    <source>
        <dbReference type="Proteomes" id="UP001321453"/>
    </source>
</evidence>
<gene>
    <name evidence="5" type="ORF">QRT05_12240</name>
</gene>
<keyword evidence="2" id="KW-1133">Transmembrane helix</keyword>
<dbReference type="PROSITE" id="PS51318">
    <property type="entry name" value="TAT"/>
    <property type="match status" value="1"/>
</dbReference>
<accession>A0ABT7S918</accession>
<dbReference type="EMBL" id="JAUCGR010000003">
    <property type="protein sequence ID" value="MDM7832106.1"/>
    <property type="molecule type" value="Genomic_DNA"/>
</dbReference>
<protein>
    <submittedName>
        <fullName evidence="5">DUF5979 domain-containing protein</fullName>
    </submittedName>
</protein>
<feature type="domain" description="DUF5979" evidence="4">
    <location>
        <begin position="1781"/>
        <end position="1879"/>
    </location>
</feature>
<evidence type="ECO:0000256" key="2">
    <source>
        <dbReference type="SAM" id="Phobius"/>
    </source>
</evidence>
<reference evidence="5 6" key="1">
    <citation type="submission" date="2023-06" db="EMBL/GenBank/DDBJ databases">
        <title>Cellulomonas sp. MW9 Whole genome sequence.</title>
        <authorList>
            <person name="Park S."/>
        </authorList>
    </citation>
    <scope>NUCLEOTIDE SEQUENCE [LARGE SCALE GENOMIC DNA]</scope>
    <source>
        <strain evidence="5 6">MW9</strain>
    </source>
</reference>
<dbReference type="RefSeq" id="WP_289447553.1">
    <property type="nucleotide sequence ID" value="NZ_JAUCGR010000003.1"/>
</dbReference>